<dbReference type="AlphaFoldDB" id="A0AAN7DNG5"/>
<proteinExistence type="predicted"/>
<name>A0AAN7DNG5_9FUNG</name>
<evidence type="ECO:0000256" key="1">
    <source>
        <dbReference type="SAM" id="MobiDB-lite"/>
    </source>
</evidence>
<feature type="region of interest" description="Disordered" evidence="1">
    <location>
        <begin position="1"/>
        <end position="48"/>
    </location>
</feature>
<evidence type="ECO:0000313" key="2">
    <source>
        <dbReference type="EMBL" id="KAK4520398.1"/>
    </source>
</evidence>
<dbReference type="GeneID" id="89952218"/>
<comment type="caution">
    <text evidence="2">The sequence shown here is derived from an EMBL/GenBank/DDBJ whole genome shotgun (WGS) entry which is preliminary data.</text>
</comment>
<evidence type="ECO:0000313" key="3">
    <source>
        <dbReference type="Proteomes" id="UP001304243"/>
    </source>
</evidence>
<dbReference type="EMBL" id="JASEJX010000011">
    <property type="protein sequence ID" value="KAK4520398.1"/>
    <property type="molecule type" value="Genomic_DNA"/>
</dbReference>
<dbReference type="RefSeq" id="XP_064687064.1">
    <property type="nucleotide sequence ID" value="XM_064827780.1"/>
</dbReference>
<protein>
    <submittedName>
        <fullName evidence="2">Uncharacterized protein</fullName>
    </submittedName>
</protein>
<accession>A0AAN7DNG5</accession>
<reference evidence="2 3" key="1">
    <citation type="submission" date="2022-11" db="EMBL/GenBank/DDBJ databases">
        <title>Mucor velutinosus strain NIH1002 WGS.</title>
        <authorList>
            <person name="Subramanian P."/>
            <person name="Mullikin J.C."/>
            <person name="Segre J.A."/>
            <person name="Zelazny A.M."/>
        </authorList>
    </citation>
    <scope>NUCLEOTIDE SEQUENCE [LARGE SCALE GENOMIC DNA]</scope>
    <source>
        <strain evidence="2 3">NIH1002</strain>
    </source>
</reference>
<feature type="compositionally biased region" description="Low complexity" evidence="1">
    <location>
        <begin position="28"/>
        <end position="43"/>
    </location>
</feature>
<sequence length="338" mass="38742">MIIDNSVEQKTTNESIEHHPSNEEASEEASTYTSSSSPSSSTSIKQQPLTTADYEKIESMYNNLQDEKKWVLSSGIIVEDEMKQFAISCSVEQLDSLPSLPTDIENFMNTIKDIDDLNALKDTILNHPQTNPALEWRRKEQLVFVCWKEYWSYHRLKTAHLKKSFVDGSRYHSLNDTKQLMDGGFKMPKIMKEMIYQLVKRSPQSFRDVSVIGFLLSELNLSLLLLDIPDGYVCRISHRHPLKYPDDEDSIAKEFPKILKVVYQSRLLMENARLMSRNQIEGFDVGERAPIPPCVYMSVPESSSPSRRKKRKTSPLISLLYAAISLNIMIPLPCIICE</sequence>
<gene>
    <name evidence="2" type="ORF">ATC70_008532</name>
</gene>
<organism evidence="2 3">
    <name type="scientific">Mucor velutinosus</name>
    <dbReference type="NCBI Taxonomy" id="708070"/>
    <lineage>
        <taxon>Eukaryota</taxon>
        <taxon>Fungi</taxon>
        <taxon>Fungi incertae sedis</taxon>
        <taxon>Mucoromycota</taxon>
        <taxon>Mucoromycotina</taxon>
        <taxon>Mucoromycetes</taxon>
        <taxon>Mucorales</taxon>
        <taxon>Mucorineae</taxon>
        <taxon>Mucoraceae</taxon>
        <taxon>Mucor</taxon>
    </lineage>
</organism>
<feature type="compositionally biased region" description="Polar residues" evidence="1">
    <location>
        <begin position="1"/>
        <end position="14"/>
    </location>
</feature>
<dbReference type="Proteomes" id="UP001304243">
    <property type="component" value="Unassembled WGS sequence"/>
</dbReference>
<keyword evidence="3" id="KW-1185">Reference proteome</keyword>